<keyword evidence="2 6" id="KW-0963">Cytoplasm</keyword>
<evidence type="ECO:0000313" key="8">
    <source>
        <dbReference type="Proteomes" id="UP000199648"/>
    </source>
</evidence>
<dbReference type="InterPro" id="IPR008162">
    <property type="entry name" value="Pyrophosphatase"/>
</dbReference>
<comment type="catalytic activity">
    <reaction evidence="6">
        <text>diphosphate + H2O = 2 phosphate + H(+)</text>
        <dbReference type="Rhea" id="RHEA:24576"/>
        <dbReference type="ChEBI" id="CHEBI:15377"/>
        <dbReference type="ChEBI" id="CHEBI:15378"/>
        <dbReference type="ChEBI" id="CHEBI:33019"/>
        <dbReference type="ChEBI" id="CHEBI:43474"/>
        <dbReference type="EC" id="3.6.1.1"/>
    </reaction>
</comment>
<feature type="binding site" evidence="6">
    <location>
        <position position="71"/>
    </location>
    <ligand>
        <name>Mg(2+)</name>
        <dbReference type="ChEBI" id="CHEBI:18420"/>
        <label>1</label>
    </ligand>
</feature>
<comment type="subcellular location">
    <subcellularLocation>
        <location evidence="6">Cytoplasm</location>
    </subcellularLocation>
</comment>
<feature type="binding site" evidence="6">
    <location>
        <position position="56"/>
    </location>
    <ligand>
        <name>substrate</name>
    </ligand>
</feature>
<protein>
    <recommendedName>
        <fullName evidence="6">Inorganic pyrophosphatase</fullName>
        <ecNumber evidence="6">3.6.1.1</ecNumber>
    </recommendedName>
    <alternativeName>
        <fullName evidence="6">Pyrophosphate phospho-hydrolase</fullName>
        <shortName evidence="6">PPase</shortName>
    </alternativeName>
</protein>
<organism evidence="7 8">
    <name type="scientific">Thiohalomonas denitrificans</name>
    <dbReference type="NCBI Taxonomy" id="415747"/>
    <lineage>
        <taxon>Bacteria</taxon>
        <taxon>Pseudomonadati</taxon>
        <taxon>Pseudomonadota</taxon>
        <taxon>Gammaproteobacteria</taxon>
        <taxon>Thiohalomonadales</taxon>
        <taxon>Thiohalomonadaceae</taxon>
        <taxon>Thiohalomonas</taxon>
    </lineage>
</organism>
<evidence type="ECO:0000256" key="6">
    <source>
        <dbReference type="HAMAP-Rule" id="MF_00209"/>
    </source>
</evidence>
<dbReference type="GO" id="GO:0004427">
    <property type="term" value="F:inorganic diphosphate phosphatase activity"/>
    <property type="evidence" value="ECO:0007669"/>
    <property type="project" value="UniProtKB-UniRule"/>
</dbReference>
<keyword evidence="5 6" id="KW-0460">Magnesium</keyword>
<keyword evidence="3 6" id="KW-0479">Metal-binding</keyword>
<comment type="similarity">
    <text evidence="6">Belongs to the PPase family.</text>
</comment>
<reference evidence="7 8" key="1">
    <citation type="submission" date="2016-10" db="EMBL/GenBank/DDBJ databases">
        <authorList>
            <person name="de Groot N.N."/>
        </authorList>
    </citation>
    <scope>NUCLEOTIDE SEQUENCE [LARGE SCALE GENOMIC DNA]</scope>
    <source>
        <strain evidence="7 8">HLD2</strain>
    </source>
</reference>
<evidence type="ECO:0000256" key="2">
    <source>
        <dbReference type="ARBA" id="ARBA00022490"/>
    </source>
</evidence>
<dbReference type="PROSITE" id="PS00387">
    <property type="entry name" value="PPASE"/>
    <property type="match status" value="1"/>
</dbReference>
<evidence type="ECO:0000313" key="7">
    <source>
        <dbReference type="EMBL" id="SCZ57677.1"/>
    </source>
</evidence>
<dbReference type="FunFam" id="3.90.80.10:FF:000001">
    <property type="entry name" value="Inorganic pyrophosphatase"/>
    <property type="match status" value="1"/>
</dbReference>
<accession>A0A1G5Q7N6</accession>
<dbReference type="AlphaFoldDB" id="A0A1G5Q7N6"/>
<dbReference type="STRING" id="415747.SAMN03097708_01482"/>
<gene>
    <name evidence="6" type="primary">ppa</name>
    <name evidence="7" type="ORF">SAMN03097708_01482</name>
</gene>
<dbReference type="GO" id="GO:0005737">
    <property type="term" value="C:cytoplasm"/>
    <property type="evidence" value="ECO:0007669"/>
    <property type="project" value="UniProtKB-SubCell"/>
</dbReference>
<dbReference type="GO" id="GO:0006796">
    <property type="term" value="P:phosphate-containing compound metabolic process"/>
    <property type="evidence" value="ECO:0007669"/>
    <property type="project" value="InterPro"/>
</dbReference>
<evidence type="ECO:0000256" key="3">
    <source>
        <dbReference type="ARBA" id="ARBA00022723"/>
    </source>
</evidence>
<dbReference type="EC" id="3.6.1.1" evidence="6"/>
<keyword evidence="4 6" id="KW-0378">Hydrolase</keyword>
<proteinExistence type="inferred from homology"/>
<name>A0A1G5Q7N6_9GAMM</name>
<dbReference type="HAMAP" id="MF_00209">
    <property type="entry name" value="Inorganic_PPase"/>
    <property type="match status" value="1"/>
</dbReference>
<dbReference type="CDD" id="cd00412">
    <property type="entry name" value="pyrophosphatase"/>
    <property type="match status" value="1"/>
</dbReference>
<keyword evidence="8" id="KW-1185">Reference proteome</keyword>
<feature type="binding site" evidence="6">
    <location>
        <position position="66"/>
    </location>
    <ligand>
        <name>Mg(2+)</name>
        <dbReference type="ChEBI" id="CHEBI:18420"/>
        <label>1</label>
    </ligand>
</feature>
<dbReference type="Pfam" id="PF00719">
    <property type="entry name" value="Pyrophosphatase"/>
    <property type="match status" value="1"/>
</dbReference>
<dbReference type="SUPFAM" id="SSF50324">
    <property type="entry name" value="Inorganic pyrophosphatase"/>
    <property type="match status" value="1"/>
</dbReference>
<dbReference type="Proteomes" id="UP000199648">
    <property type="component" value="Unassembled WGS sequence"/>
</dbReference>
<comment type="function">
    <text evidence="6">Catalyzes the hydrolysis of inorganic pyrophosphate (PPi) forming two phosphate ions.</text>
</comment>
<evidence type="ECO:0000256" key="1">
    <source>
        <dbReference type="ARBA" id="ARBA00001946"/>
    </source>
</evidence>
<comment type="cofactor">
    <cofactor evidence="1 6">
        <name>Mg(2+)</name>
        <dbReference type="ChEBI" id="CHEBI:18420"/>
    </cofactor>
</comment>
<dbReference type="PANTHER" id="PTHR10286">
    <property type="entry name" value="INORGANIC PYROPHOSPHATASE"/>
    <property type="match status" value="1"/>
</dbReference>
<feature type="binding site" evidence="6">
    <location>
        <position position="142"/>
    </location>
    <ligand>
        <name>substrate</name>
    </ligand>
</feature>
<dbReference type="InterPro" id="IPR036649">
    <property type="entry name" value="Pyrophosphatase_sf"/>
</dbReference>
<comment type="subunit">
    <text evidence="6">Homohexamer.</text>
</comment>
<dbReference type="EMBL" id="FMWD01000004">
    <property type="protein sequence ID" value="SCZ57677.1"/>
    <property type="molecule type" value="Genomic_DNA"/>
</dbReference>
<evidence type="ECO:0000256" key="4">
    <source>
        <dbReference type="ARBA" id="ARBA00022801"/>
    </source>
</evidence>
<evidence type="ECO:0000256" key="5">
    <source>
        <dbReference type="ARBA" id="ARBA00022842"/>
    </source>
</evidence>
<feature type="binding site" evidence="6">
    <location>
        <position position="44"/>
    </location>
    <ligand>
        <name>substrate</name>
    </ligand>
</feature>
<dbReference type="RefSeq" id="WP_092994756.1">
    <property type="nucleotide sequence ID" value="NZ_FMWD01000004.1"/>
</dbReference>
<sequence>MNLDRVDAGKDVPNEINVIIEIPSHSDPVKYEVDKETGAMFVDRFMNTAMHYPCNYGYVPRTLSKDGDPVDVLVVSPVPLIPGSVILCRPVGVLKMTDESGDDAKILAVPVDKLCRLYRSARNIDDMSPVLLDQIAHFFEHYKDLDEGKWVRVEGWGDIDAAKEELLSSVKMYQEAPEKPHF</sequence>
<feature type="binding site" evidence="6">
    <location>
        <position position="103"/>
    </location>
    <ligand>
        <name>Mg(2+)</name>
        <dbReference type="ChEBI" id="CHEBI:18420"/>
        <label>1</label>
    </ligand>
</feature>
<dbReference type="OrthoDB" id="5187599at2"/>
<feature type="binding site" evidence="6">
    <location>
        <position position="71"/>
    </location>
    <ligand>
        <name>Mg(2+)</name>
        <dbReference type="ChEBI" id="CHEBI:18420"/>
        <label>2</label>
    </ligand>
</feature>
<feature type="binding site" evidence="6">
    <location>
        <position position="30"/>
    </location>
    <ligand>
        <name>substrate</name>
    </ligand>
</feature>
<dbReference type="NCBIfam" id="NF002317">
    <property type="entry name" value="PRK01250.1"/>
    <property type="match status" value="1"/>
</dbReference>
<dbReference type="GO" id="GO:0000287">
    <property type="term" value="F:magnesium ion binding"/>
    <property type="evidence" value="ECO:0007669"/>
    <property type="project" value="UniProtKB-UniRule"/>
</dbReference>
<dbReference type="Gene3D" id="3.90.80.10">
    <property type="entry name" value="Inorganic pyrophosphatase"/>
    <property type="match status" value="1"/>
</dbReference>